<dbReference type="AlphaFoldDB" id="G4MVM7"/>
<dbReference type="InterPro" id="IPR043519">
    <property type="entry name" value="NT_sf"/>
</dbReference>
<protein>
    <recommendedName>
        <fullName evidence="2">RelA/SpoT domain-containing protein</fullName>
    </recommendedName>
</protein>
<dbReference type="SUPFAM" id="SSF52540">
    <property type="entry name" value="P-loop containing nucleoside triphosphate hydrolases"/>
    <property type="match status" value="1"/>
</dbReference>
<proteinExistence type="predicted"/>
<dbReference type="Gene3D" id="3.40.50.300">
    <property type="entry name" value="P-loop containing nucleotide triphosphate hydrolases"/>
    <property type="match status" value="1"/>
</dbReference>
<evidence type="ECO:0000313" key="3">
    <source>
        <dbReference type="EMBL" id="EHA54136.1"/>
    </source>
</evidence>
<dbReference type="InParanoid" id="G4MVM7"/>
<dbReference type="OrthoDB" id="5086500at2759"/>
<dbReference type="Gene3D" id="3.30.460.10">
    <property type="entry name" value="Beta Polymerase, domain 2"/>
    <property type="match status" value="1"/>
</dbReference>
<keyword evidence="1" id="KW-0677">Repeat</keyword>
<accession>G4MVM7</accession>
<evidence type="ECO:0000256" key="1">
    <source>
        <dbReference type="ARBA" id="ARBA00022737"/>
    </source>
</evidence>
<dbReference type="EMBL" id="CM001232">
    <property type="protein sequence ID" value="EHA54136.1"/>
    <property type="molecule type" value="Genomic_DNA"/>
</dbReference>
<dbReference type="eggNOG" id="ENOG502RW56">
    <property type="taxonomic scope" value="Eukaryota"/>
</dbReference>
<dbReference type="PANTHER" id="PTHR10039:SF5">
    <property type="entry name" value="NACHT DOMAIN-CONTAINING PROTEIN"/>
    <property type="match status" value="1"/>
</dbReference>
<reference evidence="3 4" key="1">
    <citation type="journal article" date="2005" name="Nature">
        <title>The genome sequence of the rice blast fungus Magnaporthe grisea.</title>
        <authorList>
            <person name="Dean R.A."/>
            <person name="Talbot N.J."/>
            <person name="Ebbole D.J."/>
            <person name="Farman M.L."/>
            <person name="Mitchell T.K."/>
            <person name="Orbach M.J."/>
            <person name="Thon M."/>
            <person name="Kulkarni R."/>
            <person name="Xu J.R."/>
            <person name="Pan H."/>
            <person name="Read N.D."/>
            <person name="Lee Y.H."/>
            <person name="Carbone I."/>
            <person name="Brown D."/>
            <person name="Oh Y.Y."/>
            <person name="Donofrio N."/>
            <person name="Jeong J.S."/>
            <person name="Soanes D.M."/>
            <person name="Djonovic S."/>
            <person name="Kolomiets E."/>
            <person name="Rehmeyer C."/>
            <person name="Li W."/>
            <person name="Harding M."/>
            <person name="Kim S."/>
            <person name="Lebrun M.H."/>
            <person name="Bohnert H."/>
            <person name="Coughlan S."/>
            <person name="Butler J."/>
            <person name="Calvo S."/>
            <person name="Ma L.J."/>
            <person name="Nicol R."/>
            <person name="Purcell S."/>
            <person name="Nusbaum C."/>
            <person name="Galagan J.E."/>
            <person name="Birren B.W."/>
        </authorList>
    </citation>
    <scope>NUCLEOTIDE SEQUENCE [LARGE SCALE GENOMIC DNA]</scope>
    <source>
        <strain evidence="4">70-15 / ATCC MYA-4617 / FGSC 8958</strain>
    </source>
</reference>
<dbReference type="InterPro" id="IPR007685">
    <property type="entry name" value="RelA_SpoT"/>
</dbReference>
<dbReference type="HOGENOM" id="CLU_282997_0_0_1"/>
<dbReference type="OMA" id="WILRETT"/>
<gene>
    <name evidence="3" type="ORF">MGG_08914</name>
</gene>
<keyword evidence="4" id="KW-1185">Reference proteome</keyword>
<evidence type="ECO:0000313" key="4">
    <source>
        <dbReference type="Proteomes" id="UP000009058"/>
    </source>
</evidence>
<dbReference type="PANTHER" id="PTHR10039">
    <property type="entry name" value="AMELOGENIN"/>
    <property type="match status" value="1"/>
</dbReference>
<dbReference type="VEuPathDB" id="FungiDB:MGG_08914"/>
<dbReference type="Proteomes" id="UP000009058">
    <property type="component" value="Chromosome 2"/>
</dbReference>
<dbReference type="STRING" id="242507.G4MVM7"/>
<dbReference type="Pfam" id="PF24883">
    <property type="entry name" value="NPHP3_N"/>
    <property type="match status" value="1"/>
</dbReference>
<dbReference type="GeneID" id="2679900"/>
<organism evidence="3 4">
    <name type="scientific">Pyricularia oryzae (strain 70-15 / ATCC MYA-4617 / FGSC 8958)</name>
    <name type="common">Rice blast fungus</name>
    <name type="synonym">Magnaporthe oryzae</name>
    <dbReference type="NCBI Taxonomy" id="242507"/>
    <lineage>
        <taxon>Eukaryota</taxon>
        <taxon>Fungi</taxon>
        <taxon>Dikarya</taxon>
        <taxon>Ascomycota</taxon>
        <taxon>Pezizomycotina</taxon>
        <taxon>Sordariomycetes</taxon>
        <taxon>Sordariomycetidae</taxon>
        <taxon>Magnaporthales</taxon>
        <taxon>Pyriculariaceae</taxon>
        <taxon>Pyricularia</taxon>
    </lineage>
</organism>
<dbReference type="GO" id="GO:0015969">
    <property type="term" value="P:guanosine tetraphosphate metabolic process"/>
    <property type="evidence" value="ECO:0007669"/>
    <property type="project" value="InterPro"/>
</dbReference>
<dbReference type="InterPro" id="IPR056884">
    <property type="entry name" value="NPHP3-like_N"/>
</dbReference>
<evidence type="ECO:0000259" key="2">
    <source>
        <dbReference type="SMART" id="SM00954"/>
    </source>
</evidence>
<feature type="domain" description="RelA/SpoT" evidence="2">
    <location>
        <begin position="78"/>
        <end position="214"/>
    </location>
</feature>
<dbReference type="KEGG" id="mgr:MGG_08914"/>
<dbReference type="RefSeq" id="XP_003713943.1">
    <property type="nucleotide sequence ID" value="XM_003713895.1"/>
</dbReference>
<reference key="2">
    <citation type="submission" date="2011-05" db="EMBL/GenBank/DDBJ databases">
        <title>The Genome Sequence of Magnaporthe oryzae 70-15.</title>
        <authorList>
            <consortium name="The Broad Institute Genome Sequencing Platform"/>
            <person name="Ma L.-J."/>
            <person name="Dead R."/>
            <person name="Young S.K."/>
            <person name="Zeng Q."/>
            <person name="Gargeya S."/>
            <person name="Fitzgerald M."/>
            <person name="Haas B."/>
            <person name="Abouelleil A."/>
            <person name="Alvarado L."/>
            <person name="Arachchi H.M."/>
            <person name="Berlin A."/>
            <person name="Brown A."/>
            <person name="Chapman S.B."/>
            <person name="Chen Z."/>
            <person name="Dunbar C."/>
            <person name="Freedman E."/>
            <person name="Gearin G."/>
            <person name="Gellesch M."/>
            <person name="Goldberg J."/>
            <person name="Griggs A."/>
            <person name="Gujja S."/>
            <person name="Heiman D."/>
            <person name="Howarth C."/>
            <person name="Larson L."/>
            <person name="Lui A."/>
            <person name="MacDonald P.J.P."/>
            <person name="Mehta T."/>
            <person name="Montmayeur A."/>
            <person name="Murphy C."/>
            <person name="Neiman D."/>
            <person name="Pearson M."/>
            <person name="Priest M."/>
            <person name="Roberts A."/>
            <person name="Saif S."/>
            <person name="Shea T."/>
            <person name="Shenoy N."/>
            <person name="Sisk P."/>
            <person name="Stolte C."/>
            <person name="Sykes S."/>
            <person name="Yandava C."/>
            <person name="Wortman J."/>
            <person name="Nusbaum C."/>
            <person name="Birren B."/>
        </authorList>
    </citation>
    <scope>NUCLEOTIDE SEQUENCE</scope>
    <source>
        <strain>70-15</strain>
    </source>
</reference>
<name>G4MVM7_PYRO7</name>
<dbReference type="InterPro" id="IPR027417">
    <property type="entry name" value="P-loop_NTPase"/>
</dbReference>
<sequence length="1102" mass="126041">MGLHLVESVMEKQPLSEKIRALSLEWDTKDNVGDFFVDRLWPQLESDYQDMLVEAKRYLLDQLGKDRNVSGVASFVQARVKTAESIRRSVQRRSKSHDIVSPADIFFHVHDLVGLKVIVDVRGNVLKMNDFVADCFQRVQGKDMVRHELLRHDSTDEVSEFGAYEAYNHHIHLPDDYKVSRFTNVIFEIQVTTIGEALFNILDHDMNYKGGAGPLSDEQRAWLDNLKSATKQIGLSMAHLTDKTHQGSKLEQIYQLLCKTANDVKGKPRSDLLCSLSDELQSLVPDGHGIKEKRRKKLVQSFKFPDLNKRRNMIVETCPETYQWIFERDDQINAQAATVGHVESPPWPSFSDWVKSEPCFFWISGKPGSGKSTLINFILQDPRTKELLDQWKPGAVIISHFFWKAGSALETSLMGMLCSLVHQLADENTYVQHLIMARVSKWKKKQNPSDWHQGELSSLLDTILTKFPCPIFVLIDGLDEVSDKRDRLDLIQTLNRFRGLRNVKVCVSSRPEPFFQESFRNEQHLRLQDLTKGDMQKEASAILEDWSDKYGKKEVTDLGEALVQKAEGVFLWLHLAGLRLKEGFHRGDTMNELEQCLEALPVELNRLYEEMWLRVNEDKKSKQVAAHYVNILVQLNHVKHRGSLPNLLVAAIATFPGRQMLIDRSKADVDLTIFTAHHKEVQRSLTHRCAGIFQVTDQGSEVNPIHRSVFDFFVDTEEGLRIRGSDPCPHDQTVTNILEGLFALQRFTSFADCVKVNTAICIIRRHTQISKDLLRTYAHLIKPWGPRKPGHCAHILSWLLVEWRQAREQPRSHDEMQRDHHHVQQCVEKFIQQCRRPKALASWILRETTGRQHKDMRDMLLGQGADMWERGVAGDRSWLWWGHKFSRDVVTYASAGALALLDIWKNGLPVDSGPLSLTAENFDPGECVPLRFRSTESWDGGTLPKDSVNYCVNITLKANLALLIEILKPLDVLSGSFLFRTSSVPPSVSLLLVEYEPLQIDTRARALLAPSDENLSDLIAHEIMHALALSNRYGDWVELQSGSVPETHKLVHGFLQNPNDSFKFVNEPAKNFLARHDCGYRMVKDLEPWELDELDMCLEGEH</sequence>
<dbReference type="SUPFAM" id="SSF81301">
    <property type="entry name" value="Nucleotidyltransferase"/>
    <property type="match status" value="1"/>
</dbReference>
<dbReference type="SMART" id="SM00954">
    <property type="entry name" value="RelA_SpoT"/>
    <property type="match status" value="1"/>
</dbReference>